<dbReference type="AlphaFoldDB" id="A0A4R4N9Q4"/>
<sequence>MLRLSPSHDKGRGTLEYVSRTDGASRPKLARRVADAAEIALTARKYVTFIDVVTGLRWLHTRHVDVWRQGRAATLAELAAVDEDRLLTAAVLLREWATAKGLRPVDMPYAAGTRDRRELRFTSKDGQDTFRVHWLSPDLSEARVRRLVEARSKPPDLVAVAPLDAWTCAACGDTGPYLIMEDDRPHCLTCTDLDHLMFLPSGDAALSRRAKQGSGLSAVVVRYNRRRKVYQRMGLLVEEAALAAAEERCLADEEVRLRRRERDRVRRAEQDVEFQARMAAEIARLFPRCPEPRAREIAEHAGQRGSGRVGRSAAARALDENAITLAVIASIRHLDTDYDRLLMSGVPRMEARDLVRERIEHRLDEFRGNVRT</sequence>
<dbReference type="Pfam" id="PF10056">
    <property type="entry name" value="DUF2293"/>
    <property type="match status" value="1"/>
</dbReference>
<dbReference type="OrthoDB" id="128600at2"/>
<gene>
    <name evidence="2" type="ORF">E1267_21370</name>
</gene>
<keyword evidence="3" id="KW-1185">Reference proteome</keyword>
<reference evidence="2 3" key="1">
    <citation type="submission" date="2019-02" db="EMBL/GenBank/DDBJ databases">
        <title>Draft genome sequences of novel Actinobacteria.</title>
        <authorList>
            <person name="Sahin N."/>
            <person name="Ay H."/>
            <person name="Saygin H."/>
        </authorList>
    </citation>
    <scope>NUCLEOTIDE SEQUENCE [LARGE SCALE GENOMIC DNA]</scope>
    <source>
        <strain evidence="2 3">KC201</strain>
    </source>
</reference>
<dbReference type="Proteomes" id="UP000295157">
    <property type="component" value="Unassembled WGS sequence"/>
</dbReference>
<evidence type="ECO:0000313" key="3">
    <source>
        <dbReference type="Proteomes" id="UP000295157"/>
    </source>
</evidence>
<dbReference type="PANTHER" id="PTHR38113">
    <property type="match status" value="1"/>
</dbReference>
<evidence type="ECO:0000313" key="2">
    <source>
        <dbReference type="EMBL" id="TDC04874.1"/>
    </source>
</evidence>
<organism evidence="2 3">
    <name type="scientific">Nonomuraea longispora</name>
    <dbReference type="NCBI Taxonomy" id="1848320"/>
    <lineage>
        <taxon>Bacteria</taxon>
        <taxon>Bacillati</taxon>
        <taxon>Actinomycetota</taxon>
        <taxon>Actinomycetes</taxon>
        <taxon>Streptosporangiales</taxon>
        <taxon>Streptosporangiaceae</taxon>
        <taxon>Nonomuraea</taxon>
    </lineage>
</organism>
<name>A0A4R4N9Q4_9ACTN</name>
<dbReference type="EMBL" id="SMJZ01000080">
    <property type="protein sequence ID" value="TDC04874.1"/>
    <property type="molecule type" value="Genomic_DNA"/>
</dbReference>
<proteinExistence type="predicted"/>
<feature type="domain" description="DUF2293" evidence="1">
    <location>
        <begin position="282"/>
        <end position="367"/>
    </location>
</feature>
<dbReference type="InterPro" id="IPR018744">
    <property type="entry name" value="DUF2293"/>
</dbReference>
<evidence type="ECO:0000259" key="1">
    <source>
        <dbReference type="Pfam" id="PF10056"/>
    </source>
</evidence>
<protein>
    <submittedName>
        <fullName evidence="2">DUF2293 domain-containing protein</fullName>
    </submittedName>
</protein>
<accession>A0A4R4N9Q4</accession>
<comment type="caution">
    <text evidence="2">The sequence shown here is derived from an EMBL/GenBank/DDBJ whole genome shotgun (WGS) entry which is preliminary data.</text>
</comment>
<dbReference type="PANTHER" id="PTHR38113:SF2">
    <property type="entry name" value="DUF2293 DOMAIN-CONTAINING PROTEIN"/>
    <property type="match status" value="1"/>
</dbReference>